<feature type="domain" description="NTF2" evidence="9">
    <location>
        <begin position="314"/>
        <end position="495"/>
    </location>
</feature>
<dbReference type="RefSeq" id="XP_040765399.1">
    <property type="nucleotide sequence ID" value="XM_040908657.1"/>
</dbReference>
<evidence type="ECO:0000256" key="5">
    <source>
        <dbReference type="ARBA" id="ARBA00022737"/>
    </source>
</evidence>
<protein>
    <submittedName>
        <fullName evidence="11">NTF2-like protein</fullName>
    </submittedName>
</protein>
<dbReference type="GO" id="GO:0016973">
    <property type="term" value="P:poly(A)+ mRNA export from nucleus"/>
    <property type="evidence" value="ECO:0007669"/>
    <property type="project" value="TreeGrafter"/>
</dbReference>
<dbReference type="Pfam" id="PF03943">
    <property type="entry name" value="TAP_C"/>
    <property type="match status" value="1"/>
</dbReference>
<dbReference type="InterPro" id="IPR018222">
    <property type="entry name" value="Nuclear_transport_factor_2_euk"/>
</dbReference>
<dbReference type="Pfam" id="PF22602">
    <property type="entry name" value="NXF_NTF2"/>
    <property type="match status" value="1"/>
</dbReference>
<keyword evidence="5" id="KW-0677">Repeat</keyword>
<evidence type="ECO:0000259" key="10">
    <source>
        <dbReference type="PROSITE" id="PS51281"/>
    </source>
</evidence>
<dbReference type="SUPFAM" id="SSF52058">
    <property type="entry name" value="L domain-like"/>
    <property type="match status" value="1"/>
</dbReference>
<evidence type="ECO:0000259" key="9">
    <source>
        <dbReference type="PROSITE" id="PS50177"/>
    </source>
</evidence>
<feature type="domain" description="TAP-C" evidence="10">
    <location>
        <begin position="544"/>
        <end position="595"/>
    </location>
</feature>
<dbReference type="Gene3D" id="3.10.450.50">
    <property type="match status" value="1"/>
</dbReference>
<comment type="similarity">
    <text evidence="2">Belongs to the NXF family.</text>
</comment>
<comment type="subcellular location">
    <subcellularLocation>
        <location evidence="1">Nucleus</location>
    </subcellularLocation>
</comment>
<evidence type="ECO:0000256" key="8">
    <source>
        <dbReference type="SAM" id="MobiDB-lite"/>
    </source>
</evidence>
<dbReference type="PANTHER" id="PTHR10662:SF22">
    <property type="entry name" value="NUCLEAR RNA EXPORT FACTOR 1"/>
    <property type="match status" value="1"/>
</dbReference>
<dbReference type="PROSITE" id="PS50177">
    <property type="entry name" value="NTF2_DOMAIN"/>
    <property type="match status" value="1"/>
</dbReference>
<dbReference type="SUPFAM" id="SSF46934">
    <property type="entry name" value="UBA-like"/>
    <property type="match status" value="1"/>
</dbReference>
<organism evidence="11 12">
    <name type="scientific">Laetiporus sulphureus 93-53</name>
    <dbReference type="NCBI Taxonomy" id="1314785"/>
    <lineage>
        <taxon>Eukaryota</taxon>
        <taxon>Fungi</taxon>
        <taxon>Dikarya</taxon>
        <taxon>Basidiomycota</taxon>
        <taxon>Agaricomycotina</taxon>
        <taxon>Agaricomycetes</taxon>
        <taxon>Polyporales</taxon>
        <taxon>Laetiporus</taxon>
    </lineage>
</organism>
<dbReference type="PROSITE" id="PS51281">
    <property type="entry name" value="TAP_C"/>
    <property type="match status" value="1"/>
</dbReference>
<dbReference type="InterPro" id="IPR002075">
    <property type="entry name" value="NTF2_dom"/>
</dbReference>
<dbReference type="AlphaFoldDB" id="A0A165ESA0"/>
<dbReference type="InterPro" id="IPR032675">
    <property type="entry name" value="LRR_dom_sf"/>
</dbReference>
<feature type="compositionally biased region" description="Basic residues" evidence="8">
    <location>
        <begin position="41"/>
        <end position="52"/>
    </location>
</feature>
<dbReference type="Gene3D" id="3.80.10.10">
    <property type="entry name" value="Ribonuclease Inhibitor"/>
    <property type="match status" value="1"/>
</dbReference>
<accession>A0A165ESA0</accession>
<proteinExistence type="inferred from homology"/>
<dbReference type="GO" id="GO:0005634">
    <property type="term" value="C:nucleus"/>
    <property type="evidence" value="ECO:0007669"/>
    <property type="project" value="UniProtKB-SubCell"/>
</dbReference>
<evidence type="ECO:0000256" key="6">
    <source>
        <dbReference type="ARBA" id="ARBA00022816"/>
    </source>
</evidence>
<dbReference type="FunCoup" id="A0A165ESA0">
    <property type="interactions" value="298"/>
</dbReference>
<dbReference type="SUPFAM" id="SSF54427">
    <property type="entry name" value="NTF2-like"/>
    <property type="match status" value="1"/>
</dbReference>
<keyword evidence="4" id="KW-0433">Leucine-rich repeat</keyword>
<dbReference type="CDD" id="cd14342">
    <property type="entry name" value="UBA_TAP-C"/>
    <property type="match status" value="1"/>
</dbReference>
<sequence>MSNSASGSRKVAAYALRSAGLIDRDERMHDASDRPGGRKGSSYKKTRSSHRPRAIDAVTGKDQPASSSRTAMLASRLAAGESLAIRGAARGTVGRLRRNAISSGDATLVERKVVDLWREFVNRRWNPEARYLNLERIAEDEFVQRNRLMPPQAVGSPTKELSVMFKLASMLSPEVQTISLGYNNLTTGAAFARLSHYLPKLANLSLQGNKLSAWRDIDYISGKRGRLTKLRELILIDNPLREVEYKNNRVDRYKSEITRRFPTLEMLDMEPIPKIAFDAPQTSTSSSSQVQKPTATTFPAEMQPSFITGVDSSIVSNFLMRYFPLFDNQRAALMDVYHPSATFSFSANTTIPARAKIEGYHHSKDMPNQRKLEWTPWLQGGLGGSRNLNRMGGSLSKTTKSLHVGNERAVKAMADLPITKHDVAGAPEKFCLDAWPVQAGDSTQLFVTVHGQFEEEPSHGIRSFDRSFILAPAPEGSRAKQSGWDVLILSDQLVVRAYSSHEAWRPGPMRMQAEDPLPAASHSATSEQPQIPPHLQEALAAMPEPQRSLVLQICQRTGLNVSFAVQCLEGNGWDMERAVTNFEQVKGTLSRDAFM</sequence>
<keyword evidence="3" id="KW-0813">Transport</keyword>
<evidence type="ECO:0000313" key="11">
    <source>
        <dbReference type="EMBL" id="KZT07659.1"/>
    </source>
</evidence>
<feature type="compositionally biased region" description="Basic and acidic residues" evidence="8">
    <location>
        <begin position="24"/>
        <end position="36"/>
    </location>
</feature>
<dbReference type="InterPro" id="IPR009060">
    <property type="entry name" value="UBA-like_sf"/>
</dbReference>
<dbReference type="STRING" id="1314785.A0A165ESA0"/>
<evidence type="ECO:0000256" key="2">
    <source>
        <dbReference type="ARBA" id="ARBA00009285"/>
    </source>
</evidence>
<dbReference type="EMBL" id="KV427618">
    <property type="protein sequence ID" value="KZT07659.1"/>
    <property type="molecule type" value="Genomic_DNA"/>
</dbReference>
<dbReference type="GO" id="GO:0003723">
    <property type="term" value="F:RNA binding"/>
    <property type="evidence" value="ECO:0007669"/>
    <property type="project" value="TreeGrafter"/>
</dbReference>
<dbReference type="OrthoDB" id="25872at2759"/>
<dbReference type="InterPro" id="IPR005637">
    <property type="entry name" value="TAP_C_dom"/>
</dbReference>
<dbReference type="SMART" id="SM00804">
    <property type="entry name" value="TAP_C"/>
    <property type="match status" value="1"/>
</dbReference>
<dbReference type="InterPro" id="IPR032710">
    <property type="entry name" value="NTF2-like_dom_sf"/>
</dbReference>
<evidence type="ECO:0000256" key="3">
    <source>
        <dbReference type="ARBA" id="ARBA00022448"/>
    </source>
</evidence>
<dbReference type="InParanoid" id="A0A165ESA0"/>
<name>A0A165ESA0_9APHY</name>
<dbReference type="Gene3D" id="1.10.8.10">
    <property type="entry name" value="DNA helicase RuvA subunit, C-terminal domain"/>
    <property type="match status" value="1"/>
</dbReference>
<dbReference type="InterPro" id="IPR030217">
    <property type="entry name" value="NXF_fam"/>
</dbReference>
<dbReference type="PANTHER" id="PTHR10662">
    <property type="entry name" value="NUCLEAR RNA EXPORT FACTOR"/>
    <property type="match status" value="1"/>
</dbReference>
<feature type="region of interest" description="Disordered" evidence="8">
    <location>
        <begin position="24"/>
        <end position="68"/>
    </location>
</feature>
<evidence type="ECO:0000256" key="1">
    <source>
        <dbReference type="ARBA" id="ARBA00004123"/>
    </source>
</evidence>
<evidence type="ECO:0000256" key="7">
    <source>
        <dbReference type="ARBA" id="ARBA00023242"/>
    </source>
</evidence>
<keyword evidence="6" id="KW-0509">mRNA transport</keyword>
<keyword evidence="12" id="KW-1185">Reference proteome</keyword>
<dbReference type="GeneID" id="63825686"/>
<evidence type="ECO:0000256" key="4">
    <source>
        <dbReference type="ARBA" id="ARBA00022614"/>
    </source>
</evidence>
<reference evidence="11 12" key="1">
    <citation type="journal article" date="2016" name="Mol. Biol. Evol.">
        <title>Comparative Genomics of Early-Diverging Mushroom-Forming Fungi Provides Insights into the Origins of Lignocellulose Decay Capabilities.</title>
        <authorList>
            <person name="Nagy L.G."/>
            <person name="Riley R."/>
            <person name="Tritt A."/>
            <person name="Adam C."/>
            <person name="Daum C."/>
            <person name="Floudas D."/>
            <person name="Sun H."/>
            <person name="Yadav J.S."/>
            <person name="Pangilinan J."/>
            <person name="Larsson K.H."/>
            <person name="Matsuura K."/>
            <person name="Barry K."/>
            <person name="Labutti K."/>
            <person name="Kuo R."/>
            <person name="Ohm R.A."/>
            <person name="Bhattacharya S.S."/>
            <person name="Shirouzu T."/>
            <person name="Yoshinaga Y."/>
            <person name="Martin F.M."/>
            <person name="Grigoriev I.V."/>
            <person name="Hibbett D.S."/>
        </authorList>
    </citation>
    <scope>NUCLEOTIDE SEQUENCE [LARGE SCALE GENOMIC DNA]</scope>
    <source>
        <strain evidence="11 12">93-53</strain>
    </source>
</reference>
<gene>
    <name evidence="11" type="ORF">LAESUDRAFT_724638</name>
</gene>
<keyword evidence="7" id="KW-0539">Nucleus</keyword>
<evidence type="ECO:0000313" key="12">
    <source>
        <dbReference type="Proteomes" id="UP000076871"/>
    </source>
</evidence>
<dbReference type="Proteomes" id="UP000076871">
    <property type="component" value="Unassembled WGS sequence"/>
</dbReference>